<gene>
    <name evidence="2 4" type="ORF">BDZ99DRAFT_528016</name>
</gene>
<dbReference type="InterPro" id="IPR051616">
    <property type="entry name" value="Cul2-RING_E3_ligase_SR"/>
</dbReference>
<feature type="repeat" description="ANK" evidence="1">
    <location>
        <begin position="358"/>
        <end position="390"/>
    </location>
</feature>
<evidence type="ECO:0000313" key="4">
    <source>
        <dbReference type="RefSeq" id="XP_033568762.1"/>
    </source>
</evidence>
<dbReference type="GeneID" id="54467222"/>
<accession>A0A6A6XZS8</accession>
<reference evidence="4" key="3">
    <citation type="submission" date="2025-04" db="UniProtKB">
        <authorList>
            <consortium name="RefSeq"/>
        </authorList>
    </citation>
    <scope>IDENTIFICATION</scope>
    <source>
        <strain evidence="4">CBS 304.34</strain>
    </source>
</reference>
<keyword evidence="1" id="KW-0040">ANK repeat</keyword>
<reference evidence="2 4" key="1">
    <citation type="journal article" date="2020" name="Stud. Mycol.">
        <title>101 Dothideomycetes genomes: a test case for predicting lifestyles and emergence of pathogens.</title>
        <authorList>
            <person name="Haridas S."/>
            <person name="Albert R."/>
            <person name="Binder M."/>
            <person name="Bloem J."/>
            <person name="Labutti K."/>
            <person name="Salamov A."/>
            <person name="Andreopoulos B."/>
            <person name="Baker S."/>
            <person name="Barry K."/>
            <person name="Bills G."/>
            <person name="Bluhm B."/>
            <person name="Cannon C."/>
            <person name="Castanera R."/>
            <person name="Culley D."/>
            <person name="Daum C."/>
            <person name="Ezra D."/>
            <person name="Gonzalez J."/>
            <person name="Henrissat B."/>
            <person name="Kuo A."/>
            <person name="Liang C."/>
            <person name="Lipzen A."/>
            <person name="Lutzoni F."/>
            <person name="Magnuson J."/>
            <person name="Mondo S."/>
            <person name="Nolan M."/>
            <person name="Ohm R."/>
            <person name="Pangilinan J."/>
            <person name="Park H.-J."/>
            <person name="Ramirez L."/>
            <person name="Alfaro M."/>
            <person name="Sun H."/>
            <person name="Tritt A."/>
            <person name="Yoshinaga Y."/>
            <person name="Zwiers L.-H."/>
            <person name="Turgeon B."/>
            <person name="Goodwin S."/>
            <person name="Spatafora J."/>
            <person name="Crous P."/>
            <person name="Grigoriev I."/>
        </authorList>
    </citation>
    <scope>NUCLEOTIDE SEQUENCE</scope>
    <source>
        <strain evidence="2 4">CBS 304.34</strain>
    </source>
</reference>
<protein>
    <submittedName>
        <fullName evidence="2 4">Ankyrin</fullName>
    </submittedName>
</protein>
<dbReference type="SMART" id="SM00248">
    <property type="entry name" value="ANK"/>
    <property type="match status" value="4"/>
</dbReference>
<dbReference type="Gene3D" id="1.25.40.20">
    <property type="entry name" value="Ankyrin repeat-containing domain"/>
    <property type="match status" value="1"/>
</dbReference>
<dbReference type="SUPFAM" id="SSF48403">
    <property type="entry name" value="Ankyrin repeat"/>
    <property type="match status" value="1"/>
</dbReference>
<organism evidence="2">
    <name type="scientific">Mytilinidion resinicola</name>
    <dbReference type="NCBI Taxonomy" id="574789"/>
    <lineage>
        <taxon>Eukaryota</taxon>
        <taxon>Fungi</taxon>
        <taxon>Dikarya</taxon>
        <taxon>Ascomycota</taxon>
        <taxon>Pezizomycotina</taxon>
        <taxon>Dothideomycetes</taxon>
        <taxon>Pleosporomycetidae</taxon>
        <taxon>Mytilinidiales</taxon>
        <taxon>Mytilinidiaceae</taxon>
        <taxon>Mytilinidion</taxon>
    </lineage>
</organism>
<dbReference type="EMBL" id="MU003727">
    <property type="protein sequence ID" value="KAF2801798.1"/>
    <property type="molecule type" value="Genomic_DNA"/>
</dbReference>
<dbReference type="InterPro" id="IPR036770">
    <property type="entry name" value="Ankyrin_rpt-contain_sf"/>
</dbReference>
<sequence length="404" mass="45331">MLLPEVPHELPWEIADYLPNGSLKNLIEAYSLLHLDLQSRLHKRAFETRPTNVPQIADKEPLEEWATHEGPLESAMRWAIRYRRSHPVDYLLRYNVASLDSNGNWPVLDWLMEHDRAPVDIINTILQHAVGLGQFNVNKGRVTNALGEYLLLIPVPVIKDEEEDDLDDPCEHGKLCECIWDVTEAELEVVRLLLQLGADPMGLRSDVPPMVNDLRGLPTPTLFTFQARNEHIFKLLVQAGADIHWQSPDTGAALLRACYRDIPSTMVRCFLELGTDSNCTPNAPLSSGLALEPLAIVIFRDELVKANLLIDYGVDMTIVVKDEATHIHHIDTLTPNPASLQVYKRVIAQTPYIDVKFDGLTALQEAIMIGRLHLARLLVDAGADVGIIDHEGSTLCDLVRMHSF</sequence>
<dbReference type="Proteomes" id="UP000504636">
    <property type="component" value="Unplaced"/>
</dbReference>
<proteinExistence type="predicted"/>
<name>A0A6A6XZS8_9PEZI</name>
<dbReference type="PANTHER" id="PTHR46224">
    <property type="entry name" value="ANKYRIN REPEAT FAMILY PROTEIN"/>
    <property type="match status" value="1"/>
</dbReference>
<dbReference type="OrthoDB" id="341259at2759"/>
<dbReference type="PROSITE" id="PS50297">
    <property type="entry name" value="ANK_REP_REGION"/>
    <property type="match status" value="1"/>
</dbReference>
<dbReference type="RefSeq" id="XP_033568762.1">
    <property type="nucleotide sequence ID" value="XM_033726329.1"/>
</dbReference>
<evidence type="ECO:0000256" key="1">
    <source>
        <dbReference type="PROSITE-ProRule" id="PRU00023"/>
    </source>
</evidence>
<dbReference type="Pfam" id="PF00023">
    <property type="entry name" value="Ank"/>
    <property type="match status" value="1"/>
</dbReference>
<evidence type="ECO:0000313" key="2">
    <source>
        <dbReference type="EMBL" id="KAF2801798.1"/>
    </source>
</evidence>
<evidence type="ECO:0000313" key="3">
    <source>
        <dbReference type="Proteomes" id="UP000504636"/>
    </source>
</evidence>
<dbReference type="InterPro" id="IPR002110">
    <property type="entry name" value="Ankyrin_rpt"/>
</dbReference>
<reference evidence="4" key="2">
    <citation type="submission" date="2020-04" db="EMBL/GenBank/DDBJ databases">
        <authorList>
            <consortium name="NCBI Genome Project"/>
        </authorList>
    </citation>
    <scope>NUCLEOTIDE SEQUENCE</scope>
    <source>
        <strain evidence="4">CBS 304.34</strain>
    </source>
</reference>
<dbReference type="PROSITE" id="PS50088">
    <property type="entry name" value="ANK_REPEAT"/>
    <property type="match status" value="1"/>
</dbReference>
<keyword evidence="3" id="KW-1185">Reference proteome</keyword>
<dbReference type="PANTHER" id="PTHR46224:SF64">
    <property type="entry name" value="IQ MOTIF AND ANKYRIN REPEAT DOMAIN-CONTAINING PROTEIN 1"/>
    <property type="match status" value="1"/>
</dbReference>
<dbReference type="AlphaFoldDB" id="A0A6A6XZS8"/>